<dbReference type="PANTHER" id="PTHR30146:SF153">
    <property type="entry name" value="LACTOSE OPERON REPRESSOR"/>
    <property type="match status" value="1"/>
</dbReference>
<sequence>MGRTRLLDIARQVGVSEATVSRVLNDRNGVSEKTRSAVLEAARRLGRLAPQMPALSVGRSVGVVVPDLENPIFAQWLERIEAHAFEADATVQVAMRVRTRDRERAAVDRFLQAGASGIIMVSGFHAYAQDPPQHYRDLIAAGVPLVLVNGVREGLDAAFISTDDSDAIDAAVRHLRELGHRRIGLAVGDEHTWPVRAKIAAFERSGSAERAGDRPIAFTDFSRAGGYEAAGELVRRGATAIVCGSDVMATGVLEGARAAGLRVPGDLSVVGYDDIPQASMTTPPLTTIRQDLDAMARAAVRAALGGGDRSRRPVRTELVVRPQLVVRGSTGAAPGSRADTMAR</sequence>
<evidence type="ECO:0000256" key="1">
    <source>
        <dbReference type="ARBA" id="ARBA00023015"/>
    </source>
</evidence>
<name>A0ABT0QW54_9MICO</name>
<evidence type="ECO:0000256" key="2">
    <source>
        <dbReference type="ARBA" id="ARBA00023125"/>
    </source>
</evidence>
<dbReference type="SUPFAM" id="SSF47413">
    <property type="entry name" value="lambda repressor-like DNA-binding domains"/>
    <property type="match status" value="1"/>
</dbReference>
<dbReference type="SUPFAM" id="SSF53822">
    <property type="entry name" value="Periplasmic binding protein-like I"/>
    <property type="match status" value="1"/>
</dbReference>
<dbReference type="CDD" id="cd06267">
    <property type="entry name" value="PBP1_LacI_sugar_binding-like"/>
    <property type="match status" value="1"/>
</dbReference>
<dbReference type="PROSITE" id="PS50932">
    <property type="entry name" value="HTH_LACI_2"/>
    <property type="match status" value="1"/>
</dbReference>
<dbReference type="InterPro" id="IPR028082">
    <property type="entry name" value="Peripla_BP_I"/>
</dbReference>
<evidence type="ECO:0000256" key="3">
    <source>
        <dbReference type="ARBA" id="ARBA00023163"/>
    </source>
</evidence>
<keyword evidence="1" id="KW-0805">Transcription regulation</keyword>
<dbReference type="Pfam" id="PF00356">
    <property type="entry name" value="LacI"/>
    <property type="match status" value="1"/>
</dbReference>
<gene>
    <name evidence="5" type="ORF">Bequi_00555</name>
</gene>
<feature type="domain" description="HTH lacI-type" evidence="4">
    <location>
        <begin position="4"/>
        <end position="46"/>
    </location>
</feature>
<accession>A0ABT0QW54</accession>
<evidence type="ECO:0000313" key="5">
    <source>
        <dbReference type="EMBL" id="MCL6421887.1"/>
    </source>
</evidence>
<dbReference type="Gene3D" id="1.10.260.40">
    <property type="entry name" value="lambda repressor-like DNA-binding domains"/>
    <property type="match status" value="1"/>
</dbReference>
<keyword evidence="6" id="KW-1185">Reference proteome</keyword>
<dbReference type="SMART" id="SM00354">
    <property type="entry name" value="HTH_LACI"/>
    <property type="match status" value="1"/>
</dbReference>
<dbReference type="InterPro" id="IPR010982">
    <property type="entry name" value="Lambda_DNA-bd_dom_sf"/>
</dbReference>
<keyword evidence="2" id="KW-0238">DNA-binding</keyword>
<proteinExistence type="predicted"/>
<dbReference type="PANTHER" id="PTHR30146">
    <property type="entry name" value="LACI-RELATED TRANSCRIPTIONAL REPRESSOR"/>
    <property type="match status" value="1"/>
</dbReference>
<dbReference type="PROSITE" id="PS00356">
    <property type="entry name" value="HTH_LACI_1"/>
    <property type="match status" value="1"/>
</dbReference>
<dbReference type="CDD" id="cd01392">
    <property type="entry name" value="HTH_LacI"/>
    <property type="match status" value="1"/>
</dbReference>
<reference evidence="5" key="1">
    <citation type="submission" date="2022-02" db="EMBL/GenBank/DDBJ databases">
        <authorList>
            <person name="Lee M."/>
            <person name="Kim S.-J."/>
            <person name="Jung M.-Y."/>
        </authorList>
    </citation>
    <scope>NUCLEOTIDE SEQUENCE</scope>
    <source>
        <strain evidence="5">JHP9</strain>
    </source>
</reference>
<dbReference type="RefSeq" id="WP_249736046.1">
    <property type="nucleotide sequence ID" value="NZ_JAKNCJ010000001.1"/>
</dbReference>
<dbReference type="Pfam" id="PF13377">
    <property type="entry name" value="Peripla_BP_3"/>
    <property type="match status" value="1"/>
</dbReference>
<organism evidence="5 6">
    <name type="scientific">Brachybacterium equifaecis</name>
    <dbReference type="NCBI Taxonomy" id="2910770"/>
    <lineage>
        <taxon>Bacteria</taxon>
        <taxon>Bacillati</taxon>
        <taxon>Actinomycetota</taxon>
        <taxon>Actinomycetes</taxon>
        <taxon>Micrococcales</taxon>
        <taxon>Dermabacteraceae</taxon>
        <taxon>Brachybacterium</taxon>
    </lineage>
</organism>
<evidence type="ECO:0000259" key="4">
    <source>
        <dbReference type="PROSITE" id="PS50932"/>
    </source>
</evidence>
<evidence type="ECO:0000313" key="6">
    <source>
        <dbReference type="Proteomes" id="UP001203761"/>
    </source>
</evidence>
<dbReference type="Proteomes" id="UP001203761">
    <property type="component" value="Unassembled WGS sequence"/>
</dbReference>
<dbReference type="InterPro" id="IPR046335">
    <property type="entry name" value="LacI/GalR-like_sensor"/>
</dbReference>
<keyword evidence="3" id="KW-0804">Transcription</keyword>
<comment type="caution">
    <text evidence="5">The sequence shown here is derived from an EMBL/GenBank/DDBJ whole genome shotgun (WGS) entry which is preliminary data.</text>
</comment>
<dbReference type="EMBL" id="JAKNCJ010000001">
    <property type="protein sequence ID" value="MCL6421887.1"/>
    <property type="molecule type" value="Genomic_DNA"/>
</dbReference>
<dbReference type="Gene3D" id="3.40.50.2300">
    <property type="match status" value="2"/>
</dbReference>
<dbReference type="InterPro" id="IPR000843">
    <property type="entry name" value="HTH_LacI"/>
</dbReference>
<protein>
    <submittedName>
        <fullName evidence="5">LacI family transcriptional regulator</fullName>
    </submittedName>
</protein>